<reference evidence="8 9" key="1">
    <citation type="journal article" date="2014" name="BMC Genomics">
        <title>Comparative genome sequencing reveals chemotype-specific gene clusters in the toxigenic black mold Stachybotrys.</title>
        <authorList>
            <person name="Semeiks J."/>
            <person name="Borek D."/>
            <person name="Otwinowski Z."/>
            <person name="Grishin N.V."/>
        </authorList>
    </citation>
    <scope>NUCLEOTIDE SEQUENCE [LARGE SCALE GENOMIC DNA]</scope>
    <source>
        <strain evidence="9">CBS 109288 / IBT 7711</strain>
    </source>
</reference>
<feature type="region of interest" description="Disordered" evidence="6">
    <location>
        <begin position="658"/>
        <end position="700"/>
    </location>
</feature>
<evidence type="ECO:0000259" key="7">
    <source>
        <dbReference type="PROSITE" id="PS50048"/>
    </source>
</evidence>
<feature type="compositionally biased region" description="Low complexity" evidence="6">
    <location>
        <begin position="77"/>
        <end position="87"/>
    </location>
</feature>
<keyword evidence="9" id="KW-1185">Reference proteome</keyword>
<organism evidence="8 9">
    <name type="scientific">Stachybotrys chartarum (strain CBS 109288 / IBT 7711)</name>
    <name type="common">Toxic black mold</name>
    <name type="synonym">Stilbospora chartarum</name>
    <dbReference type="NCBI Taxonomy" id="1280523"/>
    <lineage>
        <taxon>Eukaryota</taxon>
        <taxon>Fungi</taxon>
        <taxon>Dikarya</taxon>
        <taxon>Ascomycota</taxon>
        <taxon>Pezizomycotina</taxon>
        <taxon>Sordariomycetes</taxon>
        <taxon>Hypocreomycetidae</taxon>
        <taxon>Hypocreales</taxon>
        <taxon>Stachybotryaceae</taxon>
        <taxon>Stachybotrys</taxon>
    </lineage>
</organism>
<dbReference type="Proteomes" id="UP000028045">
    <property type="component" value="Unassembled WGS sequence"/>
</dbReference>
<sequence length="836" mass="91460">MSSKHPLRRSCAFCRARKIKCSNEPICEACRRQGADCIYDFEAPRPKARAISQDSTRSEPASGRSDDITSAPYRQRSSTCCSSTTGSPVPEEPCAIADGENVAKILEQNFYENFVPHVGSQSSPWHEQITKYNRALRNTQGQQQESAANKPHAKSIKYSGILPMLTQDLVGLVTDHFGTLGCQHVEEGGAKAILSGLASDDSQTMFDNTSVGGSPLSDYGQRQQTQLIDVWFSAHPLSFLVSKTLLLREIRDGTHDEILLAAMLAEANFSIGDEVAMARGHVLLRWATAQLHVRSLRSNHQFQKSAAGISTRIFSALSTAQALILLGWHALCTSQVRRSICYFGLASKIATDIKDQISSTSTPVTSSRINGVDVFDVEKEIVAYLYWTTYSLNLWAFVSMGPGDISGVLPTSLNSAFLPVTEASSVIIQLDLVSDNFSTLQKQKAAIREMWPLANIVSIIAYIYTSNSRGPAKFWPETPQSEQSAQDIGRGLMESIHMLSRQTTEASSKSLVLLVYHTLAIHFLFPELPTGHAGEAFSADLTGRFYSFAQEILRLFSVVSELPEDLFNLTSSLRLVFPRVFGLALDTCARAINELNAKKQMGAVLMDASMMAAYDTNMEALTTKLYAISKDDFLNQGTSLRRVRKQLKLALRFLRGRSSPASSCSGASSPAMTQGSASSAPHTPLHSPSMLGSPAESHMSTATTAVMESSFISPKDATVTPPMSSSKTAMTGGYPFSPLREMHKPEWQTNDEMFHHNMMGGTAMGQNALGIDLQNAWLPQMPGAMDVEMSGPMSDMQWTWPDMTTGVTASAAAASSEVDSLLYYFEQQHQQQTMRT</sequence>
<dbReference type="GO" id="GO:0005634">
    <property type="term" value="C:nucleus"/>
    <property type="evidence" value="ECO:0007669"/>
    <property type="project" value="UniProtKB-SubCell"/>
</dbReference>
<dbReference type="AlphaFoldDB" id="A0A084ATB1"/>
<evidence type="ECO:0000313" key="9">
    <source>
        <dbReference type="Proteomes" id="UP000028045"/>
    </source>
</evidence>
<dbReference type="CDD" id="cd00067">
    <property type="entry name" value="GAL4"/>
    <property type="match status" value="1"/>
</dbReference>
<dbReference type="GO" id="GO:0008270">
    <property type="term" value="F:zinc ion binding"/>
    <property type="evidence" value="ECO:0007669"/>
    <property type="project" value="InterPro"/>
</dbReference>
<evidence type="ECO:0000256" key="2">
    <source>
        <dbReference type="ARBA" id="ARBA00022723"/>
    </source>
</evidence>
<proteinExistence type="predicted"/>
<dbReference type="InterPro" id="IPR036864">
    <property type="entry name" value="Zn2-C6_fun-type_DNA-bd_sf"/>
</dbReference>
<dbReference type="GO" id="GO:0000981">
    <property type="term" value="F:DNA-binding transcription factor activity, RNA polymerase II-specific"/>
    <property type="evidence" value="ECO:0007669"/>
    <property type="project" value="InterPro"/>
</dbReference>
<feature type="region of interest" description="Disordered" evidence="6">
    <location>
        <begin position="48"/>
        <end position="93"/>
    </location>
</feature>
<dbReference type="PANTHER" id="PTHR47338:SF5">
    <property type="entry name" value="ZN(II)2CYS6 TRANSCRIPTION FACTOR (EUROFUNG)"/>
    <property type="match status" value="1"/>
</dbReference>
<feature type="compositionally biased region" description="Polar residues" evidence="6">
    <location>
        <begin position="671"/>
        <end position="681"/>
    </location>
</feature>
<dbReference type="PROSITE" id="PS00463">
    <property type="entry name" value="ZN2_CY6_FUNGAL_1"/>
    <property type="match status" value="1"/>
</dbReference>
<dbReference type="CDD" id="cd12148">
    <property type="entry name" value="fungal_TF_MHR"/>
    <property type="match status" value="1"/>
</dbReference>
<feature type="domain" description="Zn(2)-C6 fungal-type" evidence="7">
    <location>
        <begin position="10"/>
        <end position="39"/>
    </location>
</feature>
<dbReference type="HOGENOM" id="CLU_020224_0_0_1"/>
<dbReference type="EMBL" id="KL648571">
    <property type="protein sequence ID" value="KEY68540.1"/>
    <property type="molecule type" value="Genomic_DNA"/>
</dbReference>
<evidence type="ECO:0000256" key="6">
    <source>
        <dbReference type="SAM" id="MobiDB-lite"/>
    </source>
</evidence>
<evidence type="ECO:0000256" key="5">
    <source>
        <dbReference type="ARBA" id="ARBA00023242"/>
    </source>
</evidence>
<protein>
    <recommendedName>
        <fullName evidence="7">Zn(2)-C6 fungal-type domain-containing protein</fullName>
    </recommendedName>
</protein>
<dbReference type="OrthoDB" id="5069333at2759"/>
<evidence type="ECO:0000256" key="3">
    <source>
        <dbReference type="ARBA" id="ARBA00023015"/>
    </source>
</evidence>
<evidence type="ECO:0000256" key="1">
    <source>
        <dbReference type="ARBA" id="ARBA00004123"/>
    </source>
</evidence>
<comment type="subcellular location">
    <subcellularLocation>
        <location evidence="1">Nucleus</location>
    </subcellularLocation>
</comment>
<keyword evidence="5" id="KW-0539">Nucleus</keyword>
<dbReference type="SMART" id="SM00066">
    <property type="entry name" value="GAL4"/>
    <property type="match status" value="1"/>
</dbReference>
<dbReference type="InterPro" id="IPR050815">
    <property type="entry name" value="TF_fung"/>
</dbReference>
<dbReference type="SUPFAM" id="SSF57701">
    <property type="entry name" value="Zn2/Cys6 DNA-binding domain"/>
    <property type="match status" value="1"/>
</dbReference>
<feature type="compositionally biased region" description="Low complexity" evidence="6">
    <location>
        <begin position="658"/>
        <end position="670"/>
    </location>
</feature>
<keyword evidence="3" id="KW-0805">Transcription regulation</keyword>
<dbReference type="PROSITE" id="PS50048">
    <property type="entry name" value="ZN2_CY6_FUNGAL_2"/>
    <property type="match status" value="1"/>
</dbReference>
<accession>A0A084ATB1</accession>
<evidence type="ECO:0000256" key="4">
    <source>
        <dbReference type="ARBA" id="ARBA00023163"/>
    </source>
</evidence>
<dbReference type="Pfam" id="PF00172">
    <property type="entry name" value="Zn_clus"/>
    <property type="match status" value="1"/>
</dbReference>
<gene>
    <name evidence="8" type="ORF">S7711_08007</name>
</gene>
<dbReference type="PANTHER" id="PTHR47338">
    <property type="entry name" value="ZN(II)2CYS6 TRANSCRIPTION FACTOR (EUROFUNG)-RELATED"/>
    <property type="match status" value="1"/>
</dbReference>
<dbReference type="Gene3D" id="4.10.240.10">
    <property type="entry name" value="Zn(2)-C6 fungal-type DNA-binding domain"/>
    <property type="match status" value="1"/>
</dbReference>
<keyword evidence="2" id="KW-0479">Metal-binding</keyword>
<dbReference type="InterPro" id="IPR001138">
    <property type="entry name" value="Zn2Cys6_DnaBD"/>
</dbReference>
<keyword evidence="4" id="KW-0804">Transcription</keyword>
<evidence type="ECO:0000313" key="8">
    <source>
        <dbReference type="EMBL" id="KEY68540.1"/>
    </source>
</evidence>
<name>A0A084ATB1_STACB</name>